<dbReference type="RefSeq" id="WP_170831241.1">
    <property type="nucleotide sequence ID" value="NZ_FNQY01000016.1"/>
</dbReference>
<dbReference type="Proteomes" id="UP000199041">
    <property type="component" value="Unassembled WGS sequence"/>
</dbReference>
<evidence type="ECO:0000313" key="2">
    <source>
        <dbReference type="Proteomes" id="UP000199041"/>
    </source>
</evidence>
<keyword evidence="2" id="KW-1185">Reference proteome</keyword>
<reference evidence="1 2" key="1">
    <citation type="submission" date="2016-10" db="EMBL/GenBank/DDBJ databases">
        <authorList>
            <person name="de Groot N.N."/>
        </authorList>
    </citation>
    <scope>NUCLEOTIDE SEQUENCE [LARGE SCALE GENOMIC DNA]</scope>
    <source>
        <strain evidence="1 2">Vu-144</strain>
    </source>
</reference>
<dbReference type="EMBL" id="FNQY01000016">
    <property type="protein sequence ID" value="SEA38187.1"/>
    <property type="molecule type" value="Genomic_DNA"/>
</dbReference>
<gene>
    <name evidence="1" type="ORF">SAMN05192529_11618</name>
</gene>
<dbReference type="Gene3D" id="2.180.10.10">
    <property type="entry name" value="RHS repeat-associated core"/>
    <property type="match status" value="1"/>
</dbReference>
<name>A0A1H4AR01_9BACT</name>
<evidence type="ECO:0000313" key="1">
    <source>
        <dbReference type="EMBL" id="SEA38187.1"/>
    </source>
</evidence>
<protein>
    <submittedName>
        <fullName evidence="1">YD repeat-containing protein</fullName>
    </submittedName>
</protein>
<dbReference type="AlphaFoldDB" id="A0A1H4AR01"/>
<organism evidence="1 2">
    <name type="scientific">Arachidicoccus rhizosphaerae</name>
    <dbReference type="NCBI Taxonomy" id="551991"/>
    <lineage>
        <taxon>Bacteria</taxon>
        <taxon>Pseudomonadati</taxon>
        <taxon>Bacteroidota</taxon>
        <taxon>Chitinophagia</taxon>
        <taxon>Chitinophagales</taxon>
        <taxon>Chitinophagaceae</taxon>
        <taxon>Arachidicoccus</taxon>
    </lineage>
</organism>
<sequence length="53" mass="5806">MTTKTDTTAAYTYDGNGNMITDRNKKITQITYNILNLPGVITVASKVGDRVLL</sequence>
<accession>A0A1H4AR01</accession>
<proteinExistence type="predicted"/>